<evidence type="ECO:0000313" key="8">
    <source>
        <dbReference type="Proteomes" id="UP000429523"/>
    </source>
</evidence>
<dbReference type="EMBL" id="QXFY01000772">
    <property type="protein sequence ID" value="KAE9335980.1"/>
    <property type="molecule type" value="Genomic_DNA"/>
</dbReference>
<evidence type="ECO:0000313" key="3">
    <source>
        <dbReference type="EMBL" id="KAE9103737.1"/>
    </source>
</evidence>
<evidence type="ECO:0000313" key="7">
    <source>
        <dbReference type="EMBL" id="KAE9335980.1"/>
    </source>
</evidence>
<dbReference type="OrthoDB" id="2380348at2759"/>
<name>A0A6A3ER98_9STRA</name>
<keyword evidence="9" id="KW-1185">Reference proteome</keyword>
<proteinExistence type="predicted"/>
<dbReference type="EMBL" id="QXGF01000854">
    <property type="protein sequence ID" value="KAE8934937.1"/>
    <property type="molecule type" value="Genomic_DNA"/>
</dbReference>
<dbReference type="Proteomes" id="UP000437068">
    <property type="component" value="Unassembled WGS sequence"/>
</dbReference>
<dbReference type="Proteomes" id="UP000486351">
    <property type="component" value="Unassembled WGS sequence"/>
</dbReference>
<evidence type="ECO:0000313" key="6">
    <source>
        <dbReference type="EMBL" id="KAE9303394.1"/>
    </source>
</evidence>
<evidence type="ECO:0000313" key="12">
    <source>
        <dbReference type="Proteomes" id="UP000486351"/>
    </source>
</evidence>
<evidence type="ECO:0000313" key="4">
    <source>
        <dbReference type="EMBL" id="KAE9141842.1"/>
    </source>
</evidence>
<reference evidence="8 9" key="1">
    <citation type="submission" date="2018-08" db="EMBL/GenBank/DDBJ databases">
        <title>Genomic investigation of the strawberry pathogen Phytophthora fragariae indicates pathogenicity is determined by transcriptional variation in three key races.</title>
        <authorList>
            <person name="Adams T.M."/>
            <person name="Armitage A.D."/>
            <person name="Sobczyk M.K."/>
            <person name="Bates H.J."/>
            <person name="Dunwell J.M."/>
            <person name="Nellist C.F."/>
            <person name="Harrison R.J."/>
        </authorList>
    </citation>
    <scope>NUCLEOTIDE SEQUENCE [LARGE SCALE GENOMIC DNA]</scope>
    <source>
        <strain evidence="6 10">A4</strain>
        <strain evidence="5 9">NOV-27</strain>
        <strain evidence="4 11">NOV-5</strain>
        <strain evidence="7 12">NOV-77</strain>
        <strain evidence="2 8">NOV-9</strain>
        <strain evidence="3 13">ONT-3</strain>
    </source>
</reference>
<sequence length="93" mass="10571">MMESGSKKMNSPEKVKDQILRMESYNRKDRVLAAHDQGTNVGVNQQGASRASDWKQGACFKCHLPGHCFNECPSKDEKDENDEKDLEVLEDQQ</sequence>
<dbReference type="AlphaFoldDB" id="A0A6A3ER98"/>
<dbReference type="Proteomes" id="UP000488956">
    <property type="component" value="Unassembled WGS sequence"/>
</dbReference>
<dbReference type="EMBL" id="QXGA01000754">
    <property type="protein sequence ID" value="KAE9141842.1"/>
    <property type="molecule type" value="Genomic_DNA"/>
</dbReference>
<protein>
    <recommendedName>
        <fullName evidence="14">CCHC-type domain-containing protein</fullName>
    </recommendedName>
</protein>
<evidence type="ECO:0000313" key="10">
    <source>
        <dbReference type="Proteomes" id="UP000437068"/>
    </source>
</evidence>
<dbReference type="Gene3D" id="4.10.60.10">
    <property type="entry name" value="Zinc finger, CCHC-type"/>
    <property type="match status" value="1"/>
</dbReference>
<evidence type="ECO:0000313" key="9">
    <source>
        <dbReference type="Proteomes" id="UP000433483"/>
    </source>
</evidence>
<evidence type="ECO:0000313" key="13">
    <source>
        <dbReference type="Proteomes" id="UP000488956"/>
    </source>
</evidence>
<dbReference type="SUPFAM" id="SSF57756">
    <property type="entry name" value="Retrovirus zinc finger-like domains"/>
    <property type="match status" value="1"/>
</dbReference>
<dbReference type="EMBL" id="QXFX01000806">
    <property type="protein sequence ID" value="KAE9103737.1"/>
    <property type="molecule type" value="Genomic_DNA"/>
</dbReference>
<feature type="compositionally biased region" description="Acidic residues" evidence="1">
    <location>
        <begin position="79"/>
        <end position="93"/>
    </location>
</feature>
<dbReference type="EMBL" id="QXGE01000805">
    <property type="protein sequence ID" value="KAE9303394.1"/>
    <property type="molecule type" value="Genomic_DNA"/>
</dbReference>
<dbReference type="Proteomes" id="UP000433483">
    <property type="component" value="Unassembled WGS sequence"/>
</dbReference>
<dbReference type="Proteomes" id="UP000440732">
    <property type="component" value="Unassembled WGS sequence"/>
</dbReference>
<dbReference type="GO" id="GO:0003676">
    <property type="term" value="F:nucleic acid binding"/>
    <property type="evidence" value="ECO:0007669"/>
    <property type="project" value="InterPro"/>
</dbReference>
<organism evidence="2 8">
    <name type="scientific">Phytophthora fragariae</name>
    <dbReference type="NCBI Taxonomy" id="53985"/>
    <lineage>
        <taxon>Eukaryota</taxon>
        <taxon>Sar</taxon>
        <taxon>Stramenopiles</taxon>
        <taxon>Oomycota</taxon>
        <taxon>Peronosporomycetes</taxon>
        <taxon>Peronosporales</taxon>
        <taxon>Peronosporaceae</taxon>
        <taxon>Phytophthora</taxon>
    </lineage>
</organism>
<evidence type="ECO:0000313" key="2">
    <source>
        <dbReference type="EMBL" id="KAE8934937.1"/>
    </source>
</evidence>
<evidence type="ECO:0000256" key="1">
    <source>
        <dbReference type="SAM" id="MobiDB-lite"/>
    </source>
</evidence>
<feature type="region of interest" description="Disordered" evidence="1">
    <location>
        <begin position="71"/>
        <end position="93"/>
    </location>
</feature>
<accession>A0A6A3ER98</accession>
<evidence type="ECO:0000313" key="5">
    <source>
        <dbReference type="EMBL" id="KAE9214890.1"/>
    </source>
</evidence>
<dbReference type="Proteomes" id="UP000429523">
    <property type="component" value="Unassembled WGS sequence"/>
</dbReference>
<dbReference type="InterPro" id="IPR036875">
    <property type="entry name" value="Znf_CCHC_sf"/>
</dbReference>
<comment type="caution">
    <text evidence="2">The sequence shown here is derived from an EMBL/GenBank/DDBJ whole genome shotgun (WGS) entry which is preliminary data.</text>
</comment>
<evidence type="ECO:0008006" key="14">
    <source>
        <dbReference type="Google" id="ProtNLM"/>
    </source>
</evidence>
<dbReference type="EMBL" id="QXGB01000440">
    <property type="protein sequence ID" value="KAE9214890.1"/>
    <property type="molecule type" value="Genomic_DNA"/>
</dbReference>
<evidence type="ECO:0000313" key="11">
    <source>
        <dbReference type="Proteomes" id="UP000440732"/>
    </source>
</evidence>
<gene>
    <name evidence="6" type="ORF">PF001_g13565</name>
    <name evidence="5" type="ORF">PF005_g9653</name>
    <name evidence="4" type="ORF">PF006_g13006</name>
    <name evidence="7" type="ORF">PF008_g13241</name>
    <name evidence="2" type="ORF">PF009_g15096</name>
    <name evidence="3" type="ORF">PF010_g13628</name>
</gene>
<dbReference type="GO" id="GO:0008270">
    <property type="term" value="F:zinc ion binding"/>
    <property type="evidence" value="ECO:0007669"/>
    <property type="project" value="InterPro"/>
</dbReference>